<keyword evidence="2" id="KW-1185">Reference proteome</keyword>
<sequence>MPNVTEKQDKNVLGGPLLACSYSPLTGFLRDGCCSTGPNDVGRHLVCAKVTQEFLEFQLRMGNDLVSPQPQYRFVGLKPGDRWCVCASRWLEAYKAGVAPPVYLEGTNETALQFVPLETLLEHALA</sequence>
<dbReference type="KEGG" id="lto:RGQ30_17080"/>
<dbReference type="Proteomes" id="UP001329151">
    <property type="component" value="Chromosome"/>
</dbReference>
<proteinExistence type="predicted"/>
<name>A0AA86IZ07_9BURK</name>
<evidence type="ECO:0000313" key="2">
    <source>
        <dbReference type="Proteomes" id="UP001329151"/>
    </source>
</evidence>
<dbReference type="AlphaFoldDB" id="A0AA86IZ07"/>
<reference evidence="1 2" key="1">
    <citation type="submission" date="2023-10" db="EMBL/GenBank/DDBJ databases">
        <title>Complete Genome Sequence of Limnobacter thiooxidans CS-K2T, Isolated from freshwater lake sediments in Bavaria, Germany.</title>
        <authorList>
            <person name="Naruki M."/>
            <person name="Watanabe A."/>
            <person name="Warashina T."/>
            <person name="Morita T."/>
            <person name="Arakawa K."/>
        </authorList>
    </citation>
    <scope>NUCLEOTIDE SEQUENCE [LARGE SCALE GENOMIC DNA]</scope>
    <source>
        <strain evidence="1 2">CS-K2</strain>
    </source>
</reference>
<protein>
    <submittedName>
        <fullName evidence="1">DUF2237 domain-containing protein</fullName>
    </submittedName>
</protein>
<gene>
    <name evidence="1" type="ORF">RGQ30_17080</name>
</gene>
<evidence type="ECO:0000313" key="1">
    <source>
        <dbReference type="EMBL" id="BET26207.1"/>
    </source>
</evidence>
<dbReference type="Gene3D" id="3.30.56.110">
    <property type="entry name" value="Protein of unknown function DUF2237"/>
    <property type="match status" value="1"/>
</dbReference>
<accession>A0AA86IZ07</accession>
<dbReference type="InterPro" id="IPR018714">
    <property type="entry name" value="DUF2237"/>
</dbReference>
<dbReference type="Pfam" id="PF09996">
    <property type="entry name" value="DUF2237"/>
    <property type="match status" value="1"/>
</dbReference>
<dbReference type="RefSeq" id="WP_130556304.1">
    <property type="nucleotide sequence ID" value="NZ_AP028947.1"/>
</dbReference>
<dbReference type="PANTHER" id="PTHR37466">
    <property type="entry name" value="SLR1628 PROTEIN"/>
    <property type="match status" value="1"/>
</dbReference>
<dbReference type="PANTHER" id="PTHR37466:SF1">
    <property type="entry name" value="SLR1628 PROTEIN"/>
    <property type="match status" value="1"/>
</dbReference>
<organism evidence="1 2">
    <name type="scientific">Limnobacter thiooxidans</name>
    <dbReference type="NCBI Taxonomy" id="131080"/>
    <lineage>
        <taxon>Bacteria</taxon>
        <taxon>Pseudomonadati</taxon>
        <taxon>Pseudomonadota</taxon>
        <taxon>Betaproteobacteria</taxon>
        <taxon>Burkholderiales</taxon>
        <taxon>Burkholderiaceae</taxon>
        <taxon>Limnobacter</taxon>
    </lineage>
</organism>
<dbReference type="EMBL" id="AP028947">
    <property type="protein sequence ID" value="BET26207.1"/>
    <property type="molecule type" value="Genomic_DNA"/>
</dbReference>